<comment type="caution">
    <text evidence="1">The sequence shown here is derived from an EMBL/GenBank/DDBJ whole genome shotgun (WGS) entry which is preliminary data.</text>
</comment>
<sequence>MLYYQKIKCVADSKEHCWIILDPAHCFSRNHIFHAHKVKQLCQFLELWGGFISTHLEWTQTILFMQFSVLSGNFWKHDDVLPATDTVFQNFNLRKKESVTSPQMYKNNAV</sequence>
<organism evidence="1 2">
    <name type="scientific">Opisthorchis felineus</name>
    <dbReference type="NCBI Taxonomy" id="147828"/>
    <lineage>
        <taxon>Eukaryota</taxon>
        <taxon>Metazoa</taxon>
        <taxon>Spiralia</taxon>
        <taxon>Lophotrochozoa</taxon>
        <taxon>Platyhelminthes</taxon>
        <taxon>Trematoda</taxon>
        <taxon>Digenea</taxon>
        <taxon>Opisthorchiida</taxon>
        <taxon>Opisthorchiata</taxon>
        <taxon>Opisthorchiidae</taxon>
        <taxon>Opisthorchis</taxon>
    </lineage>
</organism>
<reference evidence="1 2" key="1">
    <citation type="journal article" date="2019" name="BMC Genomics">
        <title>New insights from Opisthorchis felineus genome: update on genomics of the epidemiologically important liver flukes.</title>
        <authorList>
            <person name="Ershov N.I."/>
            <person name="Mordvinov V.A."/>
            <person name="Prokhortchouk E.B."/>
            <person name="Pakharukova M.Y."/>
            <person name="Gunbin K.V."/>
            <person name="Ustyantsev K."/>
            <person name="Genaev M.A."/>
            <person name="Blinov A.G."/>
            <person name="Mazur A."/>
            <person name="Boulygina E."/>
            <person name="Tsygankova S."/>
            <person name="Khrameeva E."/>
            <person name="Chekanov N."/>
            <person name="Fan G."/>
            <person name="Xiao A."/>
            <person name="Zhang H."/>
            <person name="Xu X."/>
            <person name="Yang H."/>
            <person name="Solovyev V."/>
            <person name="Lee S.M."/>
            <person name="Liu X."/>
            <person name="Afonnikov D.A."/>
            <person name="Skryabin K.G."/>
        </authorList>
    </citation>
    <scope>NUCLEOTIDE SEQUENCE [LARGE SCALE GENOMIC DNA]</scope>
    <source>
        <strain evidence="1">AK-0245</strain>
        <tissue evidence="1">Whole organism</tissue>
    </source>
</reference>
<keyword evidence="2" id="KW-1185">Reference proteome</keyword>
<proteinExistence type="predicted"/>
<dbReference type="EMBL" id="SJOL01008870">
    <property type="protein sequence ID" value="TGZ59409.1"/>
    <property type="molecule type" value="Genomic_DNA"/>
</dbReference>
<evidence type="ECO:0000313" key="2">
    <source>
        <dbReference type="Proteomes" id="UP000308267"/>
    </source>
</evidence>
<dbReference type="AlphaFoldDB" id="A0A4S2LFC4"/>
<dbReference type="Proteomes" id="UP000308267">
    <property type="component" value="Unassembled WGS sequence"/>
</dbReference>
<evidence type="ECO:0000313" key="1">
    <source>
        <dbReference type="EMBL" id="TGZ59409.1"/>
    </source>
</evidence>
<name>A0A4S2LFC4_OPIFE</name>
<protein>
    <submittedName>
        <fullName evidence="1">Uncharacterized protein</fullName>
    </submittedName>
</protein>
<accession>A0A4S2LFC4</accession>
<gene>
    <name evidence="1" type="ORF">CRM22_009102</name>
</gene>